<comment type="function">
    <text evidence="6">Provides the precursors necessary for DNA synthesis. Catalyzes the biosynthesis of deoxyribonucleotides from the corresponding ribonucleotides.</text>
</comment>
<dbReference type="PANTHER" id="PTHR11573:SF6">
    <property type="entry name" value="RIBONUCLEOSIDE-DIPHOSPHATE REDUCTASE LARGE SUBUNIT"/>
    <property type="match status" value="1"/>
</dbReference>
<feature type="domain" description="Ribonucleotide reductase large subunit" evidence="7">
    <location>
        <begin position="604"/>
        <end position="626"/>
    </location>
</feature>
<keyword evidence="4 6" id="KW-0215">Deoxyribonucleotide synthesis</keyword>
<comment type="similarity">
    <text evidence="1 6">Belongs to the ribonucleoside diphosphate reductase large chain family.</text>
</comment>
<dbReference type="Pfam" id="PF00317">
    <property type="entry name" value="Ribonuc_red_lgN"/>
    <property type="match status" value="1"/>
</dbReference>
<dbReference type="EC" id="1.17.4.1" evidence="2 6"/>
<dbReference type="PANTHER" id="PTHR11573">
    <property type="entry name" value="RIBONUCLEOSIDE-DIPHOSPHATE REDUCTASE LARGE CHAIN"/>
    <property type="match status" value="1"/>
</dbReference>
<dbReference type="Gene3D" id="3.20.70.20">
    <property type="match status" value="1"/>
</dbReference>
<dbReference type="GeneID" id="48015358"/>
<evidence type="ECO:0000256" key="1">
    <source>
        <dbReference type="ARBA" id="ARBA00010406"/>
    </source>
</evidence>
<dbReference type="InterPro" id="IPR008926">
    <property type="entry name" value="RNR_R1-su_N"/>
</dbReference>
<dbReference type="NCBIfam" id="TIGR02506">
    <property type="entry name" value="NrdE_NrdA"/>
    <property type="match status" value="1"/>
</dbReference>
<reference evidence="8 9" key="1">
    <citation type="submission" date="2015-01" db="EMBL/GenBank/DDBJ databases">
        <title>Genome sequence of bacillus megaterium Q3.</title>
        <authorList>
            <person name="Wang Y."/>
            <person name="Luo K."/>
            <person name="Bai L."/>
            <person name="Luo F."/>
        </authorList>
    </citation>
    <scope>NUCLEOTIDE SEQUENCE [LARGE SCALE GENOMIC DNA]</scope>
    <source>
        <strain evidence="8 9">Q3</strain>
    </source>
</reference>
<evidence type="ECO:0000256" key="6">
    <source>
        <dbReference type="RuleBase" id="RU003410"/>
    </source>
</evidence>
<proteinExistence type="inferred from homology"/>
<dbReference type="Proteomes" id="UP000036410">
    <property type="component" value="Chromosome"/>
</dbReference>
<dbReference type="CDD" id="cd01679">
    <property type="entry name" value="RNR_I"/>
    <property type="match status" value="1"/>
</dbReference>
<dbReference type="InterPro" id="IPR013509">
    <property type="entry name" value="RNR_lsu_N"/>
</dbReference>
<dbReference type="RefSeq" id="WP_028411864.1">
    <property type="nucleotide sequence ID" value="NZ_CP010586.1"/>
</dbReference>
<dbReference type="PRINTS" id="PR01183">
    <property type="entry name" value="RIBORDTASEM1"/>
</dbReference>
<dbReference type="PROSITE" id="PS00089">
    <property type="entry name" value="RIBORED_LARGE"/>
    <property type="match status" value="1"/>
</dbReference>
<sequence>MVNTLKPTILHELTAYIERLKKEFTQLDFSLYEEKVIQTVTVKENMTDEKVANVLILAALERISMEEPDWTYVAADVYLNELYRKAADNRGYDKKEKYGSFYQLIQELTKIGIYNKQLLKTYTEEEINEIASVIIPERDRLFTYIGLLTLADRYLATSHDKRVYELPQERFLIIAMTLMSQEKKENRTALVKEAYWALSSLYMTVATPTLSNAGKSYGQLSSCFIDTIDDSLRGIYDSNTDLATLSKNGGGIGVYLGHIRSRGSDIKGFKGVSSGTIPWMKQLNNTAVSVDQLGQRQGAIAVYLDVWHKDIFSFLDARLNNGDERQRTHDLFTGVCLPDLFMEKVEAREDWHLFDPHEVRTLMGYSLEDFYDEEEGSGSFRTRYAECVNNEQLSRETVPAIEIFKRIMLSQLETGTPYMFYRDTVNRANQNRHAGMIYCSNLCTEITQNQSTTVVTEEITEDGKIIITKNPGDFVVCNLSSINLARAVTEDVLERLIPIQVRMLDNVIELNDLPVLQAKLTNQKYRAVGLGTFGWNHLLALKKIAWETDEAVAYCDELYEQISYLTVQASMNLAKEKGAYPLFKGSDFESGAYFETREYTSEAWSELRSEVQSNGIRNGYLMAVAPNSSTSIIAGSTASIDPIFRKFYSEEKKNYKIPVTAPDLSPATNWYYKSVYLIDQHWSIKQNAKRQRHIDQSISFNLYVQNDIRAKELLDLHMTAWKEKLKTTYYVRSTSSEVIEECESCHS</sequence>
<evidence type="ECO:0000313" key="9">
    <source>
        <dbReference type="Proteomes" id="UP000036410"/>
    </source>
</evidence>
<dbReference type="InterPro" id="IPR000788">
    <property type="entry name" value="RNR_lg_C"/>
</dbReference>
<comment type="catalytic activity">
    <reaction evidence="5 6">
        <text>a 2'-deoxyribonucleoside 5'-diphosphate + [thioredoxin]-disulfide + H2O = a ribonucleoside 5'-diphosphate + [thioredoxin]-dithiol</text>
        <dbReference type="Rhea" id="RHEA:23252"/>
        <dbReference type="Rhea" id="RHEA-COMP:10698"/>
        <dbReference type="Rhea" id="RHEA-COMP:10700"/>
        <dbReference type="ChEBI" id="CHEBI:15377"/>
        <dbReference type="ChEBI" id="CHEBI:29950"/>
        <dbReference type="ChEBI" id="CHEBI:50058"/>
        <dbReference type="ChEBI" id="CHEBI:57930"/>
        <dbReference type="ChEBI" id="CHEBI:73316"/>
        <dbReference type="EC" id="1.17.4.1"/>
    </reaction>
</comment>
<evidence type="ECO:0000256" key="4">
    <source>
        <dbReference type="ARBA" id="ARBA00023116"/>
    </source>
</evidence>
<dbReference type="UniPathway" id="UPA00326"/>
<dbReference type="NCBIfam" id="NF006665">
    <property type="entry name" value="PRK09209.1"/>
    <property type="match status" value="1"/>
</dbReference>
<dbReference type="GO" id="GO:0005971">
    <property type="term" value="C:ribonucleoside-diphosphate reductase complex"/>
    <property type="evidence" value="ECO:0007669"/>
    <property type="project" value="TreeGrafter"/>
</dbReference>
<dbReference type="GO" id="GO:0005524">
    <property type="term" value="F:ATP binding"/>
    <property type="evidence" value="ECO:0007669"/>
    <property type="project" value="InterPro"/>
</dbReference>
<dbReference type="FunFam" id="3.20.70.20:FF:000014">
    <property type="entry name" value="Ribonucleoside-diphosphate reductase"/>
    <property type="match status" value="1"/>
</dbReference>
<protein>
    <recommendedName>
        <fullName evidence="2 6">Ribonucleoside-diphosphate reductase</fullName>
        <ecNumber evidence="2 6">1.17.4.1</ecNumber>
    </recommendedName>
</protein>
<dbReference type="AlphaFoldDB" id="A0A806UE30"/>
<keyword evidence="3 6" id="KW-0560">Oxidoreductase</keyword>
<dbReference type="Pfam" id="PF02867">
    <property type="entry name" value="Ribonuc_red_lgC"/>
    <property type="match status" value="1"/>
</dbReference>
<evidence type="ECO:0000256" key="5">
    <source>
        <dbReference type="ARBA" id="ARBA00047754"/>
    </source>
</evidence>
<dbReference type="GO" id="GO:0004748">
    <property type="term" value="F:ribonucleoside-diphosphate reductase activity, thioredoxin disulfide as acceptor"/>
    <property type="evidence" value="ECO:0007669"/>
    <property type="project" value="UniProtKB-EC"/>
</dbReference>
<evidence type="ECO:0000256" key="3">
    <source>
        <dbReference type="ARBA" id="ARBA00023002"/>
    </source>
</evidence>
<dbReference type="SUPFAM" id="SSF48168">
    <property type="entry name" value="R1 subunit of ribonucleotide reductase, N-terminal domain"/>
    <property type="match status" value="1"/>
</dbReference>
<evidence type="ECO:0000313" key="8">
    <source>
        <dbReference type="EMBL" id="AKP79875.1"/>
    </source>
</evidence>
<dbReference type="SUPFAM" id="SSF51998">
    <property type="entry name" value="PFL-like glycyl radical enzymes"/>
    <property type="match status" value="1"/>
</dbReference>
<name>A0A806UE30_PRIMG</name>
<evidence type="ECO:0000256" key="2">
    <source>
        <dbReference type="ARBA" id="ARBA00012274"/>
    </source>
</evidence>
<evidence type="ECO:0000259" key="7">
    <source>
        <dbReference type="PROSITE" id="PS00089"/>
    </source>
</evidence>
<dbReference type="EMBL" id="CP010586">
    <property type="protein sequence ID" value="AKP79875.1"/>
    <property type="molecule type" value="Genomic_DNA"/>
</dbReference>
<dbReference type="InterPro" id="IPR013346">
    <property type="entry name" value="NrdE_NrdA_C"/>
</dbReference>
<organism evidence="8 9">
    <name type="scientific">Priestia megaterium Q3</name>
    <dbReference type="NCBI Taxonomy" id="1452722"/>
    <lineage>
        <taxon>Bacteria</taxon>
        <taxon>Bacillati</taxon>
        <taxon>Bacillota</taxon>
        <taxon>Bacilli</taxon>
        <taxon>Bacillales</taxon>
        <taxon>Bacillaceae</taxon>
        <taxon>Priestia</taxon>
    </lineage>
</organism>
<accession>A0A806UE30</accession>
<gene>
    <name evidence="8" type="primary">nrdE</name>
    <name evidence="8" type="ORF">AS52_04922</name>
</gene>
<dbReference type="InterPro" id="IPR039718">
    <property type="entry name" value="Rrm1"/>
</dbReference>
<dbReference type="GO" id="GO:0009263">
    <property type="term" value="P:deoxyribonucleotide biosynthetic process"/>
    <property type="evidence" value="ECO:0007669"/>
    <property type="project" value="UniProtKB-KW"/>
</dbReference>